<dbReference type="CDD" id="cd02800">
    <property type="entry name" value="tRNA_bind_EcMetRS_like"/>
    <property type="match status" value="1"/>
</dbReference>
<dbReference type="GO" id="GO:0000049">
    <property type="term" value="F:tRNA binding"/>
    <property type="evidence" value="ECO:0007669"/>
    <property type="project" value="UniProtKB-UniRule"/>
</dbReference>
<evidence type="ECO:0000256" key="3">
    <source>
        <dbReference type="ARBA" id="ARBA00006590"/>
    </source>
</evidence>
<reference evidence="16 17" key="1">
    <citation type="submission" date="2016-07" db="EMBL/GenBank/DDBJ databases">
        <title>Genome and transcriptome analysis of iron-reducing fermentative bacteria Anoxybacter fermentans.</title>
        <authorList>
            <person name="Zeng X."/>
            <person name="Shao Z."/>
        </authorList>
    </citation>
    <scope>NUCLEOTIDE SEQUENCE [LARGE SCALE GENOMIC DNA]</scope>
    <source>
        <strain evidence="16 17">DY22613</strain>
    </source>
</reference>
<keyword evidence="17" id="KW-1185">Reference proteome</keyword>
<dbReference type="EMBL" id="CP016379">
    <property type="protein sequence ID" value="AZR74422.1"/>
    <property type="molecule type" value="Genomic_DNA"/>
</dbReference>
<keyword evidence="10 14" id="KW-0694">RNA-binding</keyword>
<comment type="caution">
    <text evidence="14">Lacks conserved residue(s) required for the propagation of feature annotation.</text>
</comment>
<dbReference type="Gene3D" id="2.170.220.10">
    <property type="match status" value="1"/>
</dbReference>
<evidence type="ECO:0000256" key="2">
    <source>
        <dbReference type="ARBA" id="ARBA00004496"/>
    </source>
</evidence>
<evidence type="ECO:0000256" key="1">
    <source>
        <dbReference type="ARBA" id="ARBA00003314"/>
    </source>
</evidence>
<dbReference type="CDD" id="cd00814">
    <property type="entry name" value="MetRS_core"/>
    <property type="match status" value="1"/>
</dbReference>
<dbReference type="Pfam" id="PF19303">
    <property type="entry name" value="Anticodon_3"/>
    <property type="match status" value="1"/>
</dbReference>
<evidence type="ECO:0000256" key="12">
    <source>
        <dbReference type="ARBA" id="ARBA00023146"/>
    </source>
</evidence>
<dbReference type="EC" id="6.1.1.10" evidence="14"/>
<dbReference type="InterPro" id="IPR033911">
    <property type="entry name" value="MetRS_core"/>
</dbReference>
<keyword evidence="8 14" id="KW-0547">Nucleotide-binding</keyword>
<dbReference type="InterPro" id="IPR001412">
    <property type="entry name" value="aa-tRNA-synth_I_CS"/>
</dbReference>
<evidence type="ECO:0000256" key="6">
    <source>
        <dbReference type="ARBA" id="ARBA00022555"/>
    </source>
</evidence>
<keyword evidence="9 14" id="KW-0067">ATP-binding</keyword>
<comment type="similarity">
    <text evidence="3 14">Belongs to the class-I aminoacyl-tRNA synthetase family. MetG type 2A subfamily.</text>
</comment>
<feature type="short sequence motif" description="'HIGH' region" evidence="14">
    <location>
        <begin position="13"/>
        <end position="23"/>
    </location>
</feature>
<dbReference type="SUPFAM" id="SSF47323">
    <property type="entry name" value="Anticodon-binding domain of a subclass of class I aminoacyl-tRNA synthetases"/>
    <property type="match status" value="1"/>
</dbReference>
<dbReference type="FunFam" id="2.170.220.10:FF:000002">
    <property type="entry name" value="Methionine--tRNA ligase"/>
    <property type="match status" value="1"/>
</dbReference>
<dbReference type="GO" id="GO:0004825">
    <property type="term" value="F:methionine-tRNA ligase activity"/>
    <property type="evidence" value="ECO:0007669"/>
    <property type="project" value="UniProtKB-UniRule"/>
</dbReference>
<dbReference type="InterPro" id="IPR014758">
    <property type="entry name" value="Met-tRNA_synth"/>
</dbReference>
<dbReference type="SUPFAM" id="SSF50249">
    <property type="entry name" value="Nucleic acid-binding proteins"/>
    <property type="match status" value="1"/>
</dbReference>
<keyword evidence="5 14" id="KW-0963">Cytoplasm</keyword>
<dbReference type="InterPro" id="IPR014729">
    <property type="entry name" value="Rossmann-like_a/b/a_fold"/>
</dbReference>
<feature type="binding site" evidence="14">
    <location>
        <position position="146"/>
    </location>
    <ligand>
        <name>Zn(2+)</name>
        <dbReference type="ChEBI" id="CHEBI:29105"/>
    </ligand>
</feature>
<comment type="function">
    <text evidence="1 14">Is required not only for elongation of protein synthesis but also for the initiation of all mRNA translation through initiator tRNA(fMet) aminoacylation.</text>
</comment>
<dbReference type="Gene3D" id="3.40.50.620">
    <property type="entry name" value="HUPs"/>
    <property type="match status" value="1"/>
</dbReference>
<comment type="cofactor">
    <cofactor evidence="14">
        <name>Zn(2+)</name>
        <dbReference type="ChEBI" id="CHEBI:29105"/>
    </cofactor>
    <text evidence="14">Binds 1 zinc ion per subunit.</text>
</comment>
<organism evidence="16 17">
    <name type="scientific">Anoxybacter fermentans</name>
    <dbReference type="NCBI Taxonomy" id="1323375"/>
    <lineage>
        <taxon>Bacteria</taxon>
        <taxon>Bacillati</taxon>
        <taxon>Bacillota</taxon>
        <taxon>Clostridia</taxon>
        <taxon>Halanaerobiales</taxon>
        <taxon>Anoxybacter</taxon>
    </lineage>
</organism>
<evidence type="ECO:0000259" key="15">
    <source>
        <dbReference type="PROSITE" id="PS50886"/>
    </source>
</evidence>
<feature type="binding site" evidence="14">
    <location>
        <position position="149"/>
    </location>
    <ligand>
        <name>Zn(2+)</name>
        <dbReference type="ChEBI" id="CHEBI:29105"/>
    </ligand>
</feature>
<dbReference type="Pfam" id="PF09334">
    <property type="entry name" value="tRNA-synt_1g"/>
    <property type="match status" value="1"/>
</dbReference>
<evidence type="ECO:0000313" key="16">
    <source>
        <dbReference type="EMBL" id="AZR74422.1"/>
    </source>
</evidence>
<comment type="subunit">
    <text evidence="4 14">Homodimer.</text>
</comment>
<dbReference type="InterPro" id="IPR002547">
    <property type="entry name" value="tRNA-bd_dom"/>
</dbReference>
<dbReference type="SUPFAM" id="SSF52374">
    <property type="entry name" value="Nucleotidylyl transferase"/>
    <property type="match status" value="1"/>
</dbReference>
<dbReference type="InterPro" id="IPR023457">
    <property type="entry name" value="Met-tRNA_synth_2"/>
</dbReference>
<dbReference type="NCBIfam" id="TIGR00398">
    <property type="entry name" value="metG"/>
    <property type="match status" value="1"/>
</dbReference>
<feature type="binding site" evidence="14">
    <location>
        <position position="131"/>
    </location>
    <ligand>
        <name>Zn(2+)</name>
        <dbReference type="ChEBI" id="CHEBI:29105"/>
    </ligand>
</feature>
<accession>A0A3S9T1X2</accession>
<evidence type="ECO:0000256" key="5">
    <source>
        <dbReference type="ARBA" id="ARBA00022490"/>
    </source>
</evidence>
<feature type="short sequence motif" description="'KMSKS' region" evidence="14">
    <location>
        <begin position="297"/>
        <end position="301"/>
    </location>
</feature>
<evidence type="ECO:0000313" key="17">
    <source>
        <dbReference type="Proteomes" id="UP000267250"/>
    </source>
</evidence>
<proteinExistence type="inferred from homology"/>
<keyword evidence="14" id="KW-0862">Zinc</keyword>
<keyword evidence="6 14" id="KW-0820">tRNA-binding</keyword>
<dbReference type="KEGG" id="aft:BBF96_14110"/>
<dbReference type="GO" id="GO:0006431">
    <property type="term" value="P:methionyl-tRNA aminoacylation"/>
    <property type="evidence" value="ECO:0007669"/>
    <property type="project" value="UniProtKB-UniRule"/>
</dbReference>
<comment type="catalytic activity">
    <reaction evidence="13 14">
        <text>tRNA(Met) + L-methionine + ATP = L-methionyl-tRNA(Met) + AMP + diphosphate</text>
        <dbReference type="Rhea" id="RHEA:13481"/>
        <dbReference type="Rhea" id="RHEA-COMP:9667"/>
        <dbReference type="Rhea" id="RHEA-COMP:9698"/>
        <dbReference type="ChEBI" id="CHEBI:30616"/>
        <dbReference type="ChEBI" id="CHEBI:33019"/>
        <dbReference type="ChEBI" id="CHEBI:57844"/>
        <dbReference type="ChEBI" id="CHEBI:78442"/>
        <dbReference type="ChEBI" id="CHEBI:78530"/>
        <dbReference type="ChEBI" id="CHEBI:456215"/>
        <dbReference type="EC" id="6.1.1.10"/>
    </reaction>
</comment>
<dbReference type="FunFam" id="2.40.50.140:FF:000042">
    <property type="entry name" value="Methionine--tRNA ligase"/>
    <property type="match status" value="1"/>
</dbReference>
<dbReference type="FunFam" id="1.10.730.10:FF:000026">
    <property type="entry name" value="Methionine--tRNA ligase"/>
    <property type="match status" value="1"/>
</dbReference>
<gene>
    <name evidence="14" type="primary">metG</name>
    <name evidence="16" type="ORF">BBF96_14110</name>
</gene>
<dbReference type="PANTHER" id="PTHR43326">
    <property type="entry name" value="METHIONYL-TRNA SYNTHETASE"/>
    <property type="match status" value="1"/>
</dbReference>
<dbReference type="HAMAP" id="MF_01228">
    <property type="entry name" value="Met_tRNA_synth_type2"/>
    <property type="match status" value="1"/>
</dbReference>
<dbReference type="InterPro" id="IPR009080">
    <property type="entry name" value="tRNAsynth_Ia_anticodon-bd"/>
</dbReference>
<dbReference type="InterPro" id="IPR012340">
    <property type="entry name" value="NA-bd_OB-fold"/>
</dbReference>
<comment type="subcellular location">
    <subcellularLocation>
        <location evidence="2 14">Cytoplasm</location>
    </subcellularLocation>
</comment>
<dbReference type="PANTHER" id="PTHR43326:SF1">
    <property type="entry name" value="METHIONINE--TRNA LIGASE, MITOCHONDRIAL"/>
    <property type="match status" value="1"/>
</dbReference>
<dbReference type="PRINTS" id="PR01041">
    <property type="entry name" value="TRNASYNTHMET"/>
</dbReference>
<keyword evidence="7 14" id="KW-0436">Ligase</keyword>
<keyword evidence="14" id="KW-0479">Metal-binding</keyword>
<dbReference type="Gene3D" id="1.10.730.10">
    <property type="entry name" value="Isoleucyl-tRNA Synthetase, Domain 1"/>
    <property type="match status" value="1"/>
</dbReference>
<evidence type="ECO:0000256" key="4">
    <source>
        <dbReference type="ARBA" id="ARBA00011738"/>
    </source>
</evidence>
<keyword evidence="11 14" id="KW-0648">Protein biosynthesis</keyword>
<sequence>MNKKTFYITTPIYYPSDKLHIGHAYTTVAADAIARYKRMNGYDTFFLTGTDEHGQKIERKAQEKGVTPKEYVDEIVSWIKNLWRELKISYDDFIRTTEERHYKVVQHIFKTIYEKGDIYKSEYEGWYCTPCETFWTERQLEEGNCCPDCGRPTEKMKEESYFFKMSKYADQWLKFIEENPDFIQPETRRNEMINFVKQGLEDLCISRSSLKWGIPVPIDEDHVIYVWFDALSNYLTGIKYLEDDEFFNKYWPADLHLVGKEIMRFHTIQWPIMLMSAGLPLPKKVFGHGWLIMKDGKMSKSKGNVVDPLELKKDFGLDAIRYYLLREMTFGSDGTYSTEALIQRINSDLANDLGNLLNRTIAMVRKYFNGVIPEAGPATDFDEDLQVTAKRTIAKMEKSMDVLQMNVALEELWNFIRRTNKYIDETCPWILAKDEAKKPVLGTVLYNLCEALRIIAVALKPFLVETPFKIGEQLGILPDMETYQWEDTRWGLLKPGTMVQGSKPIFPRIDMEEYFAKKGGAFEDVANAVEPQKVKKEASREQNKDKKDQKEYITFEEFQKIDLRVAKVLEAERIEGSSKLLKVQVEVGEEKRQLVAGIAKYYKPEELVGKKVVIVYNMKPAKIFGVESNGMILAASTDDDSLLAVTTLDKDLPTGSKVR</sequence>
<dbReference type="NCBIfam" id="TIGR00399">
    <property type="entry name" value="metG_C_term"/>
    <property type="match status" value="1"/>
</dbReference>
<dbReference type="InterPro" id="IPR041872">
    <property type="entry name" value="Anticodon_Met"/>
</dbReference>
<dbReference type="NCBIfam" id="NF008900">
    <property type="entry name" value="PRK12267.1"/>
    <property type="match status" value="1"/>
</dbReference>
<evidence type="ECO:0000256" key="14">
    <source>
        <dbReference type="HAMAP-Rule" id="MF_01228"/>
    </source>
</evidence>
<evidence type="ECO:0000256" key="13">
    <source>
        <dbReference type="ARBA" id="ARBA00047364"/>
    </source>
</evidence>
<evidence type="ECO:0000256" key="10">
    <source>
        <dbReference type="ARBA" id="ARBA00022884"/>
    </source>
</evidence>
<name>A0A3S9T1X2_9FIRM</name>
<dbReference type="InterPro" id="IPR004495">
    <property type="entry name" value="Met-tRNA-synth_bsu_C"/>
</dbReference>
<dbReference type="CDD" id="cd07957">
    <property type="entry name" value="Anticodon_Ia_Met"/>
    <property type="match status" value="1"/>
</dbReference>
<dbReference type="Proteomes" id="UP000267250">
    <property type="component" value="Chromosome"/>
</dbReference>
<dbReference type="GO" id="GO:0046872">
    <property type="term" value="F:metal ion binding"/>
    <property type="evidence" value="ECO:0007669"/>
    <property type="project" value="UniProtKB-KW"/>
</dbReference>
<dbReference type="OrthoDB" id="9810191at2"/>
<feature type="domain" description="TRNA-binding" evidence="15">
    <location>
        <begin position="557"/>
        <end position="659"/>
    </location>
</feature>
<feature type="binding site" evidence="14">
    <location>
        <position position="128"/>
    </location>
    <ligand>
        <name>Zn(2+)</name>
        <dbReference type="ChEBI" id="CHEBI:29105"/>
    </ligand>
</feature>
<dbReference type="RefSeq" id="WP_127017779.1">
    <property type="nucleotide sequence ID" value="NZ_CP016379.1"/>
</dbReference>
<dbReference type="GO" id="GO:0005524">
    <property type="term" value="F:ATP binding"/>
    <property type="evidence" value="ECO:0007669"/>
    <property type="project" value="UniProtKB-UniRule"/>
</dbReference>
<dbReference type="Gene3D" id="2.40.50.140">
    <property type="entry name" value="Nucleic acid-binding proteins"/>
    <property type="match status" value="1"/>
</dbReference>
<evidence type="ECO:0000256" key="8">
    <source>
        <dbReference type="ARBA" id="ARBA00022741"/>
    </source>
</evidence>
<dbReference type="PROSITE" id="PS00178">
    <property type="entry name" value="AA_TRNA_LIGASE_I"/>
    <property type="match status" value="1"/>
</dbReference>
<keyword evidence="12 14" id="KW-0030">Aminoacyl-tRNA synthetase</keyword>
<evidence type="ECO:0000256" key="7">
    <source>
        <dbReference type="ARBA" id="ARBA00022598"/>
    </source>
</evidence>
<dbReference type="PROSITE" id="PS50886">
    <property type="entry name" value="TRBD"/>
    <property type="match status" value="1"/>
</dbReference>
<dbReference type="Pfam" id="PF01588">
    <property type="entry name" value="tRNA_bind"/>
    <property type="match status" value="1"/>
</dbReference>
<protein>
    <recommendedName>
        <fullName evidence="14">Methionine--tRNA ligase</fullName>
        <ecNumber evidence="14">6.1.1.10</ecNumber>
    </recommendedName>
    <alternativeName>
        <fullName evidence="14">Methionyl-tRNA synthetase</fullName>
        <shortName evidence="14">MetRS</shortName>
    </alternativeName>
</protein>
<dbReference type="AlphaFoldDB" id="A0A3S9T1X2"/>
<dbReference type="GO" id="GO:0005737">
    <property type="term" value="C:cytoplasm"/>
    <property type="evidence" value="ECO:0007669"/>
    <property type="project" value="UniProtKB-SubCell"/>
</dbReference>
<evidence type="ECO:0000256" key="9">
    <source>
        <dbReference type="ARBA" id="ARBA00022840"/>
    </source>
</evidence>
<dbReference type="InterPro" id="IPR015413">
    <property type="entry name" value="Methionyl/Leucyl_tRNA_Synth"/>
</dbReference>
<evidence type="ECO:0000256" key="11">
    <source>
        <dbReference type="ARBA" id="ARBA00022917"/>
    </source>
</evidence>